<name>A0A918MDW8_9ACTN</name>
<comment type="caution">
    <text evidence="1">The sequence shown here is derived from an EMBL/GenBank/DDBJ whole genome shotgun (WGS) entry which is preliminary data.</text>
</comment>
<gene>
    <name evidence="1" type="ORF">GCM10010260_53940</name>
</gene>
<reference evidence="1" key="1">
    <citation type="journal article" date="2014" name="Int. J. Syst. Evol. Microbiol.">
        <title>Complete genome sequence of Corynebacterium casei LMG S-19264T (=DSM 44701T), isolated from a smear-ripened cheese.</title>
        <authorList>
            <consortium name="US DOE Joint Genome Institute (JGI-PGF)"/>
            <person name="Walter F."/>
            <person name="Albersmeier A."/>
            <person name="Kalinowski J."/>
            <person name="Ruckert C."/>
        </authorList>
    </citation>
    <scope>NUCLEOTIDE SEQUENCE</scope>
    <source>
        <strain evidence="1">JCM 4369</strain>
    </source>
</reference>
<dbReference type="AlphaFoldDB" id="A0A918MDW8"/>
<evidence type="ECO:0000313" key="1">
    <source>
        <dbReference type="EMBL" id="GGV09066.1"/>
    </source>
</evidence>
<dbReference type="EMBL" id="BMTD01000013">
    <property type="protein sequence ID" value="GGV09066.1"/>
    <property type="molecule type" value="Genomic_DNA"/>
</dbReference>
<evidence type="ECO:0008006" key="3">
    <source>
        <dbReference type="Google" id="ProtNLM"/>
    </source>
</evidence>
<evidence type="ECO:0000313" key="2">
    <source>
        <dbReference type="Proteomes" id="UP000618795"/>
    </source>
</evidence>
<dbReference type="Proteomes" id="UP000618795">
    <property type="component" value="Unassembled WGS sequence"/>
</dbReference>
<proteinExistence type="predicted"/>
<dbReference type="RefSeq" id="WP_191876109.1">
    <property type="nucleotide sequence ID" value="NZ_BMTD01000013.1"/>
</dbReference>
<reference evidence="1" key="2">
    <citation type="submission" date="2020-09" db="EMBL/GenBank/DDBJ databases">
        <authorList>
            <person name="Sun Q."/>
            <person name="Ohkuma M."/>
        </authorList>
    </citation>
    <scope>NUCLEOTIDE SEQUENCE</scope>
    <source>
        <strain evidence="1">JCM 4369</strain>
    </source>
</reference>
<sequence>MAILMTAELVGVTTEQYDALTARLQALPGNPLAGCLSHVCVPAGPGLVIYDVWESEQALQKFMGVLMPVAQELGLPPGKAPETVPVHAHWTPER</sequence>
<protein>
    <recommendedName>
        <fullName evidence="3">ABM domain-containing protein</fullName>
    </recommendedName>
</protein>
<organism evidence="1 2">
    <name type="scientific">Streptomyces filipinensis</name>
    <dbReference type="NCBI Taxonomy" id="66887"/>
    <lineage>
        <taxon>Bacteria</taxon>
        <taxon>Bacillati</taxon>
        <taxon>Actinomycetota</taxon>
        <taxon>Actinomycetes</taxon>
        <taxon>Kitasatosporales</taxon>
        <taxon>Streptomycetaceae</taxon>
        <taxon>Streptomyces</taxon>
    </lineage>
</organism>
<accession>A0A918MDW8</accession>
<keyword evidence="2" id="KW-1185">Reference proteome</keyword>